<dbReference type="RefSeq" id="WP_275472252.1">
    <property type="nucleotide sequence ID" value="NZ_JAPDSH010000009.1"/>
</dbReference>
<comment type="caution">
    <text evidence="4">The sequence shown here is derived from an EMBL/GenBank/DDBJ whole genome shotgun (WGS) entry which is preliminary data.</text>
</comment>
<keyword evidence="5" id="KW-1185">Reference proteome</keyword>
<dbReference type="Pfam" id="PF01915">
    <property type="entry name" value="Glyco_hydro_3_C"/>
    <property type="match status" value="1"/>
</dbReference>
<evidence type="ECO:0000256" key="2">
    <source>
        <dbReference type="ARBA" id="ARBA00022801"/>
    </source>
</evidence>
<dbReference type="SUPFAM" id="SSF51445">
    <property type="entry name" value="(Trans)glycosidases"/>
    <property type="match status" value="1"/>
</dbReference>
<dbReference type="PANTHER" id="PTHR42715:SF10">
    <property type="entry name" value="BETA-GLUCOSIDASE"/>
    <property type="match status" value="1"/>
</dbReference>
<reference evidence="4" key="1">
    <citation type="submission" date="2022-10" db="EMBL/GenBank/DDBJ databases">
        <title>Vagococcus sp. isolated from poultry meat.</title>
        <authorList>
            <person name="Johansson P."/>
            <person name="Bjorkroth J."/>
        </authorList>
    </citation>
    <scope>NUCLEOTIDE SEQUENCE</scope>
    <source>
        <strain evidence="4">PNs007</strain>
    </source>
</reference>
<gene>
    <name evidence="4" type="ORF">OL233_10450</name>
</gene>
<dbReference type="SMART" id="SM01217">
    <property type="entry name" value="Fn3_like"/>
    <property type="match status" value="1"/>
</dbReference>
<proteinExistence type="inferred from homology"/>
<accession>A0ABT5X3X2</accession>
<dbReference type="Pfam" id="PF14310">
    <property type="entry name" value="Fn3-like"/>
    <property type="match status" value="1"/>
</dbReference>
<dbReference type="InterPro" id="IPR050288">
    <property type="entry name" value="Cellulose_deg_GH3"/>
</dbReference>
<dbReference type="InterPro" id="IPR001764">
    <property type="entry name" value="Glyco_hydro_3_N"/>
</dbReference>
<evidence type="ECO:0000313" key="5">
    <source>
        <dbReference type="Proteomes" id="UP001147148"/>
    </source>
</evidence>
<evidence type="ECO:0000256" key="1">
    <source>
        <dbReference type="ARBA" id="ARBA00005336"/>
    </source>
</evidence>
<sequence length="782" mass="87053">MAYEELIKEMTLGEKVSLMSGENFWNTKSVERLGIPSIMLTDGPHGIRKQGGKADHLGLNKSLPATCFPTAATLANSWDRQLVFEVGEHLGKEAASQDVNVLLGPGLNIKRNPLCGRNFEYFSEDPYLTGELASEIVKGIQSKGVAACPKHYAVNSQEHMRMSIDEVVDKRSLHEIYLEGFRKVVKQSAPQTIMTSYNRVNGIYANENPYLMMDVLRKMWGFDGVVVTDWGGNNDRVAALKEGNQLEMPATNGITDAEIRKAVESGALSEEVLDKAVEEMLTLIYATEESKKNKQTVHYDLHHEMAIKAAVESIVLLKNNEQSLPLNKTEKIAIIGDFADNPRYQGAGSSLINPTQISSPLESLKKSDLTLVGYAKGFERTGKRKGKLIKQALKLAKEAEKVVLFLGLDEIAEAEGVDRSSLSLHDDQLELVDELSKITPNIVVVLAGGGPIELPFENKVKAIMHTYLAGQGSGKAISRLLSGEENPSGKLNETFPLVYSDVSSVNYFPGKELTSEHREGLFIGYRYYDIVGKEVRYPFGHGLSYTTFEYSDLTIVEDAVTVKLTNTGNQAGSEIVQLYIEKEDSKIVRAKRELKEFAKVRLEPDETKELSFTIEDEFFHVFDDETETWCIEPGKYDIQIGASIADIRLRASFEKEGTLTEGHTLITKKENLPHYSKGQVESISDSEFESLLGHPIPTATWDRKSALTMDDTIAQSKYKNWVGKSLYGLLIGSSNFLKLIGKPLVANNVYFVLNMPFKKINTFTGGKFSDKKTKTLLKWINR</sequence>
<dbReference type="InterPro" id="IPR036881">
    <property type="entry name" value="Glyco_hydro_3_C_sf"/>
</dbReference>
<keyword evidence="2 4" id="KW-0378">Hydrolase</keyword>
<name>A0ABT5X3X2_9ENTE</name>
<evidence type="ECO:0000313" key="4">
    <source>
        <dbReference type="EMBL" id="MDF0480700.1"/>
    </source>
</evidence>
<dbReference type="PRINTS" id="PR00133">
    <property type="entry name" value="GLHYDRLASE3"/>
</dbReference>
<dbReference type="InterPro" id="IPR026891">
    <property type="entry name" value="Fn3-like"/>
</dbReference>
<protein>
    <submittedName>
        <fullName evidence="4">Glycoside hydrolase family 3 C-terminal domain-containing protein</fullName>
    </submittedName>
</protein>
<dbReference type="InterPro" id="IPR002772">
    <property type="entry name" value="Glyco_hydro_3_C"/>
</dbReference>
<dbReference type="SUPFAM" id="SSF52279">
    <property type="entry name" value="Beta-D-glucan exohydrolase, C-terminal domain"/>
    <property type="match status" value="1"/>
</dbReference>
<dbReference type="InterPro" id="IPR017853">
    <property type="entry name" value="GH"/>
</dbReference>
<dbReference type="Proteomes" id="UP001147148">
    <property type="component" value="Unassembled WGS sequence"/>
</dbReference>
<feature type="domain" description="Fibronectin type III-like" evidence="3">
    <location>
        <begin position="574"/>
        <end position="644"/>
    </location>
</feature>
<dbReference type="InterPro" id="IPR013783">
    <property type="entry name" value="Ig-like_fold"/>
</dbReference>
<dbReference type="InterPro" id="IPR036962">
    <property type="entry name" value="Glyco_hydro_3_N_sf"/>
</dbReference>
<evidence type="ECO:0000259" key="3">
    <source>
        <dbReference type="SMART" id="SM01217"/>
    </source>
</evidence>
<dbReference type="GO" id="GO:0016787">
    <property type="term" value="F:hydrolase activity"/>
    <property type="evidence" value="ECO:0007669"/>
    <property type="project" value="UniProtKB-KW"/>
</dbReference>
<dbReference type="Gene3D" id="2.60.40.10">
    <property type="entry name" value="Immunoglobulins"/>
    <property type="match status" value="1"/>
</dbReference>
<comment type="similarity">
    <text evidence="1">Belongs to the glycosyl hydrolase 3 family.</text>
</comment>
<dbReference type="EMBL" id="JAPDSH010000009">
    <property type="protein sequence ID" value="MDF0480700.1"/>
    <property type="molecule type" value="Genomic_DNA"/>
</dbReference>
<dbReference type="Gene3D" id="3.20.20.300">
    <property type="entry name" value="Glycoside hydrolase, family 3, N-terminal domain"/>
    <property type="match status" value="1"/>
</dbReference>
<dbReference type="PANTHER" id="PTHR42715">
    <property type="entry name" value="BETA-GLUCOSIDASE"/>
    <property type="match status" value="1"/>
</dbReference>
<organism evidence="4 5">
    <name type="scientific">Vagococcus proximus</name>
    <dbReference type="NCBI Taxonomy" id="2991417"/>
    <lineage>
        <taxon>Bacteria</taxon>
        <taxon>Bacillati</taxon>
        <taxon>Bacillota</taxon>
        <taxon>Bacilli</taxon>
        <taxon>Lactobacillales</taxon>
        <taxon>Enterococcaceae</taxon>
        <taxon>Vagococcus</taxon>
    </lineage>
</organism>
<dbReference type="Pfam" id="PF00933">
    <property type="entry name" value="Glyco_hydro_3"/>
    <property type="match status" value="1"/>
</dbReference>
<dbReference type="Gene3D" id="3.40.50.1700">
    <property type="entry name" value="Glycoside hydrolase family 3 C-terminal domain"/>
    <property type="match status" value="1"/>
</dbReference>